<evidence type="ECO:0008006" key="4">
    <source>
        <dbReference type="Google" id="ProtNLM"/>
    </source>
</evidence>
<keyword evidence="1" id="KW-1133">Transmembrane helix</keyword>
<organism evidence="2 3">
    <name type="scientific">Pristionchus mayeri</name>
    <dbReference type="NCBI Taxonomy" id="1317129"/>
    <lineage>
        <taxon>Eukaryota</taxon>
        <taxon>Metazoa</taxon>
        <taxon>Ecdysozoa</taxon>
        <taxon>Nematoda</taxon>
        <taxon>Chromadorea</taxon>
        <taxon>Rhabditida</taxon>
        <taxon>Rhabditina</taxon>
        <taxon>Diplogasteromorpha</taxon>
        <taxon>Diplogasteroidea</taxon>
        <taxon>Neodiplogasteridae</taxon>
        <taxon>Pristionchus</taxon>
    </lineage>
</organism>
<proteinExistence type="predicted"/>
<sequence>SHICYDGLYISSLFGPVLQTAPRWLVDILFLFGFLLNIGWWQLTPAPCIMQYLHLFNGLRKQRTMTTFESLVSSYAFSLFLLTFTAIWARDLIPTPEFEETLRAAIRRAYNLSESDRFMVYGLNLDNGSALNNGRSLKDIAFIAFLPTYAAAYSAFFIVIHRRD</sequence>
<dbReference type="Proteomes" id="UP001328107">
    <property type="component" value="Unassembled WGS sequence"/>
</dbReference>
<protein>
    <recommendedName>
        <fullName evidence="4">G protein-coupled receptor</fullName>
    </recommendedName>
</protein>
<evidence type="ECO:0000313" key="2">
    <source>
        <dbReference type="EMBL" id="GMR55753.1"/>
    </source>
</evidence>
<feature type="transmembrane region" description="Helical" evidence="1">
    <location>
        <begin position="140"/>
        <end position="160"/>
    </location>
</feature>
<feature type="transmembrane region" description="Helical" evidence="1">
    <location>
        <begin position="64"/>
        <end position="89"/>
    </location>
</feature>
<evidence type="ECO:0000256" key="1">
    <source>
        <dbReference type="SAM" id="Phobius"/>
    </source>
</evidence>
<feature type="transmembrane region" description="Helical" evidence="1">
    <location>
        <begin position="24"/>
        <end position="43"/>
    </location>
</feature>
<name>A0AAN5I7V0_9BILA</name>
<comment type="caution">
    <text evidence="2">The sequence shown here is derived from an EMBL/GenBank/DDBJ whole genome shotgun (WGS) entry which is preliminary data.</text>
</comment>
<keyword evidence="1" id="KW-0472">Membrane</keyword>
<feature type="non-terminal residue" evidence="2">
    <location>
        <position position="164"/>
    </location>
</feature>
<dbReference type="AlphaFoldDB" id="A0AAN5I7V0"/>
<accession>A0AAN5I7V0</accession>
<reference evidence="3" key="1">
    <citation type="submission" date="2022-10" db="EMBL/GenBank/DDBJ databases">
        <title>Genome assembly of Pristionchus species.</title>
        <authorList>
            <person name="Yoshida K."/>
            <person name="Sommer R.J."/>
        </authorList>
    </citation>
    <scope>NUCLEOTIDE SEQUENCE [LARGE SCALE GENOMIC DNA]</scope>
    <source>
        <strain evidence="3">RS5460</strain>
    </source>
</reference>
<gene>
    <name evidence="2" type="ORF">PMAYCL1PPCAC_25948</name>
</gene>
<evidence type="ECO:0000313" key="3">
    <source>
        <dbReference type="Proteomes" id="UP001328107"/>
    </source>
</evidence>
<dbReference type="EMBL" id="BTRK01000005">
    <property type="protein sequence ID" value="GMR55753.1"/>
    <property type="molecule type" value="Genomic_DNA"/>
</dbReference>
<keyword evidence="1" id="KW-0812">Transmembrane</keyword>
<feature type="non-terminal residue" evidence="2">
    <location>
        <position position="1"/>
    </location>
</feature>
<keyword evidence="3" id="KW-1185">Reference proteome</keyword>